<dbReference type="Pfam" id="PF18986">
    <property type="entry name" value="DUF5719"/>
    <property type="match status" value="1"/>
</dbReference>
<dbReference type="RefSeq" id="WP_071657101.1">
    <property type="nucleotide sequence ID" value="NZ_MLCF01000068.1"/>
</dbReference>
<comment type="caution">
    <text evidence="2">The sequence shown here is derived from an EMBL/GenBank/DDBJ whole genome shotgun (WGS) entry which is preliminary data.</text>
</comment>
<organism evidence="2 3">
    <name type="scientific">Mangrovactinospora gilvigrisea</name>
    <dbReference type="NCBI Taxonomy" id="1428644"/>
    <lineage>
        <taxon>Bacteria</taxon>
        <taxon>Bacillati</taxon>
        <taxon>Actinomycetota</taxon>
        <taxon>Actinomycetes</taxon>
        <taxon>Kitasatosporales</taxon>
        <taxon>Streptomycetaceae</taxon>
        <taxon>Mangrovactinospora</taxon>
    </lineage>
</organism>
<name>A0A1J7BED2_9ACTN</name>
<accession>A0A1J7BED2</accession>
<dbReference type="Proteomes" id="UP000243342">
    <property type="component" value="Unassembled WGS sequence"/>
</dbReference>
<keyword evidence="3" id="KW-1185">Reference proteome</keyword>
<evidence type="ECO:0000313" key="2">
    <source>
        <dbReference type="EMBL" id="OIV36933.1"/>
    </source>
</evidence>
<dbReference type="AlphaFoldDB" id="A0A1J7BED2"/>
<feature type="non-terminal residue" evidence="2">
    <location>
        <position position="1"/>
    </location>
</feature>
<reference evidence="2 3" key="1">
    <citation type="submission" date="2016-10" db="EMBL/GenBank/DDBJ databases">
        <title>Genome sequence of Streptomyces gilvigriseus MUSC 26.</title>
        <authorList>
            <person name="Lee L.-H."/>
            <person name="Ser H.-L."/>
        </authorList>
    </citation>
    <scope>NUCLEOTIDE SEQUENCE [LARGE SCALE GENOMIC DNA]</scope>
    <source>
        <strain evidence="2 3">MUSC 26</strain>
    </source>
</reference>
<evidence type="ECO:0000313" key="3">
    <source>
        <dbReference type="Proteomes" id="UP000243342"/>
    </source>
</evidence>
<protein>
    <submittedName>
        <fullName evidence="2">Uncharacterized protein</fullName>
    </submittedName>
</protein>
<gene>
    <name evidence="2" type="ORF">BIV57_13610</name>
</gene>
<proteinExistence type="predicted"/>
<evidence type="ECO:0000256" key="1">
    <source>
        <dbReference type="SAM" id="MobiDB-lite"/>
    </source>
</evidence>
<dbReference type="STRING" id="1428644.BIV57_13610"/>
<dbReference type="InterPro" id="IPR043777">
    <property type="entry name" value="DUF5719"/>
</dbReference>
<feature type="region of interest" description="Disordered" evidence="1">
    <location>
        <begin position="1"/>
        <end position="31"/>
    </location>
</feature>
<sequence length="398" mass="38543">PPSSAAPTAPRTAAHATVPHPQTLGATATGSLAPGFSTQLTSTITSGKGRGLSGLGCPQPATAFTFNGASLASSHPDTLTVVNPGAEDATVDVDLADNNGPVSADAGKGMIIKAGTAQRIPLRSLTKSTSGTVSVSVLSRSGRVAAALQSVDSDNGSDWIPTAISASGLVVPGISSDVKDTVLTVYNPGIEDTTLNVRVSTGNGVITPAGHDTVDVAGGSVTTVDLGDITHGQPAAILLSPAPGSPSIDVSAGAEVTRGSTSSGTADTAFLAAAPEVGARGEAAGSGSSAGGSSLTTTVLLTAPGKKPAKAAVNGRSVSIPAGATVATKVDGGSAGPDGAVTVTTPSGAPAVYAARMLSANLGGTSAFTVQPLADDHGEVLRPAARDNDSVLFDDAGN</sequence>
<feature type="compositionally biased region" description="Low complexity" evidence="1">
    <location>
        <begin position="1"/>
        <end position="21"/>
    </location>
</feature>
<dbReference type="EMBL" id="MLCF01000068">
    <property type="protein sequence ID" value="OIV36933.1"/>
    <property type="molecule type" value="Genomic_DNA"/>
</dbReference>